<proteinExistence type="predicted"/>
<dbReference type="EMBL" id="WNJL01000034">
    <property type="protein sequence ID" value="NDU42638.1"/>
    <property type="molecule type" value="Genomic_DNA"/>
</dbReference>
<dbReference type="AlphaFoldDB" id="A0A845ULY4"/>
<accession>A0A845ULY4</accession>
<keyword evidence="1" id="KW-0812">Transmembrane</keyword>
<sequence length="73" mass="8431">MGRENTDGREIRNFFLAIAAAHTRRGRYLKVTTFLISFISSLLIPMGVVAIYFLWKHGDKMMREEREDVSPVA</sequence>
<keyword evidence="1" id="KW-0472">Membrane</keyword>
<gene>
    <name evidence="2" type="ORF">GL267_08290</name>
</gene>
<keyword evidence="1" id="KW-1133">Transmembrane helix</keyword>
<comment type="caution">
    <text evidence="2">The sequence shown here is derived from an EMBL/GenBank/DDBJ whole genome shotgun (WGS) entry which is preliminary data.</text>
</comment>
<evidence type="ECO:0000313" key="2">
    <source>
        <dbReference type="EMBL" id="NDU42638.1"/>
    </source>
</evidence>
<dbReference type="RefSeq" id="WP_163097882.1">
    <property type="nucleotide sequence ID" value="NZ_CP127523.1"/>
</dbReference>
<organism evidence="2">
    <name type="scientific">Acidithiobacillus ferrianus</name>
    <dbReference type="NCBI Taxonomy" id="2678518"/>
    <lineage>
        <taxon>Bacteria</taxon>
        <taxon>Pseudomonadati</taxon>
        <taxon>Pseudomonadota</taxon>
        <taxon>Acidithiobacillia</taxon>
        <taxon>Acidithiobacillales</taxon>
        <taxon>Acidithiobacillaceae</taxon>
        <taxon>Acidithiobacillus</taxon>
    </lineage>
</organism>
<feature type="transmembrane region" description="Helical" evidence="1">
    <location>
        <begin position="34"/>
        <end position="55"/>
    </location>
</feature>
<name>A0A845ULY4_9PROT</name>
<protein>
    <submittedName>
        <fullName evidence="2">Uncharacterized protein</fullName>
    </submittedName>
</protein>
<reference evidence="2" key="1">
    <citation type="submission" date="2019-11" db="EMBL/GenBank/DDBJ databases">
        <title>Acidithiobacillus ferrianus sp. nov.: a facultatively anaerobic and extremely acidophilic chemolithoautotroph.</title>
        <authorList>
            <person name="Norris P.R."/>
            <person name="Falagan C."/>
            <person name="Moya-Beltran A."/>
            <person name="Castro M."/>
            <person name="Quatrini R."/>
            <person name="Johnson D.B."/>
        </authorList>
    </citation>
    <scope>NUCLEOTIDE SEQUENCE [LARGE SCALE GENOMIC DNA]</scope>
    <source>
        <strain evidence="2">MG</strain>
    </source>
</reference>
<evidence type="ECO:0000256" key="1">
    <source>
        <dbReference type="SAM" id="Phobius"/>
    </source>
</evidence>